<dbReference type="InterPro" id="IPR035965">
    <property type="entry name" value="PAS-like_dom_sf"/>
</dbReference>
<dbReference type="Proteomes" id="UP000270581">
    <property type="component" value="Unassembled WGS sequence"/>
</dbReference>
<dbReference type="CDD" id="cd00156">
    <property type="entry name" value="REC"/>
    <property type="match status" value="1"/>
</dbReference>
<feature type="modified residue" description="4-aspartylphosphate" evidence="6">
    <location>
        <position position="57"/>
    </location>
</feature>
<dbReference type="Pfam" id="PF00072">
    <property type="entry name" value="Response_reg"/>
    <property type="match status" value="1"/>
</dbReference>
<comment type="catalytic activity">
    <reaction evidence="1">
        <text>ATP + protein L-histidine = ADP + protein N-phospho-L-histidine.</text>
        <dbReference type="EC" id="2.7.13.3"/>
    </reaction>
</comment>
<dbReference type="AlphaFoldDB" id="A0AAJ4UVV3"/>
<dbReference type="InterPro" id="IPR003594">
    <property type="entry name" value="HATPase_dom"/>
</dbReference>
<dbReference type="PROSITE" id="PS50110">
    <property type="entry name" value="RESPONSE_REGULATORY"/>
    <property type="match status" value="1"/>
</dbReference>
<dbReference type="SMART" id="SM00448">
    <property type="entry name" value="REC"/>
    <property type="match status" value="1"/>
</dbReference>
<dbReference type="SUPFAM" id="SSF55785">
    <property type="entry name" value="PYP-like sensor domain (PAS domain)"/>
    <property type="match status" value="2"/>
</dbReference>
<feature type="domain" description="Response regulatory" evidence="8">
    <location>
        <begin position="6"/>
        <end position="122"/>
    </location>
</feature>
<reference evidence="11 12" key="1">
    <citation type="submission" date="2018-11" db="EMBL/GenBank/DDBJ databases">
        <title>Genome sequences of Natronomonas sp. CBA1133.</title>
        <authorList>
            <person name="Roh S.W."/>
            <person name="Cha I.-T."/>
        </authorList>
    </citation>
    <scope>NUCLEOTIDE SEQUENCE [LARGE SCALE GENOMIC DNA]</scope>
    <source>
        <strain evidence="11 12">CBA1133</strain>
    </source>
</reference>
<dbReference type="EMBL" id="RJJC01000001">
    <property type="protein sequence ID" value="RNJ26304.1"/>
    <property type="molecule type" value="Genomic_DNA"/>
</dbReference>
<dbReference type="SMART" id="SM00388">
    <property type="entry name" value="HisKA"/>
    <property type="match status" value="1"/>
</dbReference>
<evidence type="ECO:0000259" key="10">
    <source>
        <dbReference type="PROSITE" id="PS50113"/>
    </source>
</evidence>
<dbReference type="InterPro" id="IPR052162">
    <property type="entry name" value="Sensor_kinase/Photoreceptor"/>
</dbReference>
<comment type="caution">
    <text evidence="11">The sequence shown here is derived from an EMBL/GenBank/DDBJ whole genome shotgun (WGS) entry which is preliminary data.</text>
</comment>
<organism evidence="11 12">
    <name type="scientific">Halosegnis longus</name>
    <dbReference type="NCBI Taxonomy" id="2216012"/>
    <lineage>
        <taxon>Archaea</taxon>
        <taxon>Methanobacteriati</taxon>
        <taxon>Methanobacteriota</taxon>
        <taxon>Stenosarchaea group</taxon>
        <taxon>Halobacteria</taxon>
        <taxon>Halobacteriales</taxon>
        <taxon>Natronomonadaceae</taxon>
        <taxon>Halosegnis</taxon>
    </lineage>
</organism>
<dbReference type="PANTHER" id="PTHR43304">
    <property type="entry name" value="PHYTOCHROME-LIKE PROTEIN CPH1"/>
    <property type="match status" value="1"/>
</dbReference>
<dbReference type="Gene3D" id="3.30.450.40">
    <property type="match status" value="1"/>
</dbReference>
<dbReference type="NCBIfam" id="TIGR00229">
    <property type="entry name" value="sensory_box"/>
    <property type="match status" value="2"/>
</dbReference>
<dbReference type="SMART" id="SM00091">
    <property type="entry name" value="PAS"/>
    <property type="match status" value="2"/>
</dbReference>
<keyword evidence="3 6" id="KW-0597">Phosphoprotein</keyword>
<feature type="domain" description="Histidine kinase" evidence="7">
    <location>
        <begin position="572"/>
        <end position="767"/>
    </location>
</feature>
<accession>A0AAJ4UVV3</accession>
<dbReference type="RefSeq" id="WP_123124024.1">
    <property type="nucleotide sequence ID" value="NZ_QKNW01000001.1"/>
</dbReference>
<evidence type="ECO:0000256" key="3">
    <source>
        <dbReference type="ARBA" id="ARBA00022553"/>
    </source>
</evidence>
<feature type="domain" description="PAS" evidence="9">
    <location>
        <begin position="437"/>
        <end position="507"/>
    </location>
</feature>
<dbReference type="PROSITE" id="PS50112">
    <property type="entry name" value="PAS"/>
    <property type="match status" value="2"/>
</dbReference>
<dbReference type="Pfam" id="PF02518">
    <property type="entry name" value="HATPase_c"/>
    <property type="match status" value="1"/>
</dbReference>
<evidence type="ECO:0000256" key="2">
    <source>
        <dbReference type="ARBA" id="ARBA00012438"/>
    </source>
</evidence>
<feature type="domain" description="PAS" evidence="9">
    <location>
        <begin position="137"/>
        <end position="207"/>
    </location>
</feature>
<dbReference type="InterPro" id="IPR036097">
    <property type="entry name" value="HisK_dim/P_sf"/>
</dbReference>
<evidence type="ECO:0000259" key="9">
    <source>
        <dbReference type="PROSITE" id="PS50112"/>
    </source>
</evidence>
<keyword evidence="5" id="KW-0418">Kinase</keyword>
<dbReference type="Gene3D" id="3.30.450.20">
    <property type="entry name" value="PAS domain"/>
    <property type="match status" value="2"/>
</dbReference>
<dbReference type="InterPro" id="IPR003018">
    <property type="entry name" value="GAF"/>
</dbReference>
<dbReference type="GO" id="GO:0000155">
    <property type="term" value="F:phosphorelay sensor kinase activity"/>
    <property type="evidence" value="ECO:0007669"/>
    <property type="project" value="InterPro"/>
</dbReference>
<evidence type="ECO:0000259" key="7">
    <source>
        <dbReference type="PROSITE" id="PS50109"/>
    </source>
</evidence>
<evidence type="ECO:0000313" key="12">
    <source>
        <dbReference type="Proteomes" id="UP000270581"/>
    </source>
</evidence>
<dbReference type="InterPro" id="IPR004358">
    <property type="entry name" value="Sig_transdc_His_kin-like_C"/>
</dbReference>
<evidence type="ECO:0000259" key="8">
    <source>
        <dbReference type="PROSITE" id="PS50110"/>
    </source>
</evidence>
<evidence type="ECO:0000313" key="11">
    <source>
        <dbReference type="EMBL" id="RNJ26304.1"/>
    </source>
</evidence>
<dbReference type="SMART" id="SM00086">
    <property type="entry name" value="PAC"/>
    <property type="match status" value="2"/>
</dbReference>
<evidence type="ECO:0000256" key="5">
    <source>
        <dbReference type="ARBA" id="ARBA00022777"/>
    </source>
</evidence>
<proteinExistence type="predicted"/>
<dbReference type="InterPro" id="IPR036890">
    <property type="entry name" value="HATPase_C_sf"/>
</dbReference>
<dbReference type="Gene3D" id="3.40.50.2300">
    <property type="match status" value="1"/>
</dbReference>
<dbReference type="InterPro" id="IPR003661">
    <property type="entry name" value="HisK_dim/P_dom"/>
</dbReference>
<dbReference type="SMART" id="SM00387">
    <property type="entry name" value="HATPase_c"/>
    <property type="match status" value="1"/>
</dbReference>
<dbReference type="SUPFAM" id="SSF55781">
    <property type="entry name" value="GAF domain-like"/>
    <property type="match status" value="1"/>
</dbReference>
<dbReference type="SUPFAM" id="SSF52172">
    <property type="entry name" value="CheY-like"/>
    <property type="match status" value="1"/>
</dbReference>
<sequence>MADAISVLHIDDEPSLSEMAATFLQREDDRFTVQTATTPDEGLRILAETDLDCIVSDYDIPQMNGLEILKTVREKYPDLPFILYTGKGSEEIASEAISAGVTDYLQKDTGKSQYTILANRIINAVEQYRSQRRLDASQERLSLFFEQSPLGVIEFDDQFRFQRVNEAAQAILGRSEAELVGEQWETIVPESDREDVAAVVTDILNASGGYHSVNENVTGDGERIVCEWHNRAVTDDAGDVVAVFSQFRDITEAHRRQTRQQRQREALVELATDDAVTAGAFEPAVRRITETAADVLDVQRVNVWLLDETDGVVRCVDHYDRASGSHERGMELAVDDYPHYFDTLQDNWALAVEDTDADPRTTHLTDEYLAPNDIDALLDATLRSEGEFVGMVCHEHVDGARDWTEDEIQFAGNIADLVHRARRNEQRREREAKLEEEQLFIEQALDTLNDIFYVVNVDGTFRRWNSHLSTVTGYDDDELDTMAAVELFPPDERRQIAGAIEETFETGRATIEAELLTADDERIPYEFTGARLTDPDGETVGLVGVGRDISRQKANERQLERQNERLEEFAEVVSHDLQNPMSVAKGRLELARADCDSQDLDQIGDALDRMQRLIEDMLWLSSEGQDIGATEPVDFRATVDAAWRLVADAHEDAELIVDGEGAGEWSHVLADEDRLRQVLENLFRNAIDHAGPAVTVRVHKTDRGFAIADDGPGIPPEERHRVFDVGYSTSTNGTGFGLQIVEQVVEAHGWDVHVIDGPAGGARFEITGVEVLDPS</sequence>
<dbReference type="SUPFAM" id="SSF47384">
    <property type="entry name" value="Homodimeric domain of signal transducing histidine kinase"/>
    <property type="match status" value="1"/>
</dbReference>
<dbReference type="PRINTS" id="PR00344">
    <property type="entry name" value="BCTRLSENSOR"/>
</dbReference>
<dbReference type="Gene3D" id="1.10.287.130">
    <property type="match status" value="1"/>
</dbReference>
<dbReference type="PROSITE" id="PS50109">
    <property type="entry name" value="HIS_KIN"/>
    <property type="match status" value="1"/>
</dbReference>
<dbReference type="InterPro" id="IPR000014">
    <property type="entry name" value="PAS"/>
</dbReference>
<dbReference type="CDD" id="cd00130">
    <property type="entry name" value="PAS"/>
    <property type="match status" value="2"/>
</dbReference>
<dbReference type="InterPro" id="IPR029016">
    <property type="entry name" value="GAF-like_dom_sf"/>
</dbReference>
<dbReference type="InterPro" id="IPR001610">
    <property type="entry name" value="PAC"/>
</dbReference>
<dbReference type="CDD" id="cd00082">
    <property type="entry name" value="HisKA"/>
    <property type="match status" value="1"/>
</dbReference>
<protein>
    <recommendedName>
        <fullName evidence="2">histidine kinase</fullName>
        <ecNumber evidence="2">2.7.13.3</ecNumber>
    </recommendedName>
</protein>
<dbReference type="Gene3D" id="3.30.565.10">
    <property type="entry name" value="Histidine kinase-like ATPase, C-terminal domain"/>
    <property type="match status" value="1"/>
</dbReference>
<dbReference type="InterPro" id="IPR005467">
    <property type="entry name" value="His_kinase_dom"/>
</dbReference>
<dbReference type="SMART" id="SM00065">
    <property type="entry name" value="GAF"/>
    <property type="match status" value="1"/>
</dbReference>
<feature type="domain" description="PAC" evidence="10">
    <location>
        <begin position="509"/>
        <end position="561"/>
    </location>
</feature>
<dbReference type="InterPro" id="IPR001789">
    <property type="entry name" value="Sig_transdc_resp-reg_receiver"/>
</dbReference>
<keyword evidence="12" id="KW-1185">Reference proteome</keyword>
<evidence type="ECO:0000256" key="4">
    <source>
        <dbReference type="ARBA" id="ARBA00022679"/>
    </source>
</evidence>
<evidence type="ECO:0000256" key="6">
    <source>
        <dbReference type="PROSITE-ProRule" id="PRU00169"/>
    </source>
</evidence>
<dbReference type="InterPro" id="IPR011006">
    <property type="entry name" value="CheY-like_superfamily"/>
</dbReference>
<dbReference type="Pfam" id="PF00512">
    <property type="entry name" value="HisKA"/>
    <property type="match status" value="1"/>
</dbReference>
<dbReference type="InterPro" id="IPR013656">
    <property type="entry name" value="PAS_4"/>
</dbReference>
<dbReference type="EC" id="2.7.13.3" evidence="2"/>
<dbReference type="SUPFAM" id="SSF55874">
    <property type="entry name" value="ATPase domain of HSP90 chaperone/DNA topoisomerase II/histidine kinase"/>
    <property type="match status" value="1"/>
</dbReference>
<dbReference type="Pfam" id="PF08448">
    <property type="entry name" value="PAS_4"/>
    <property type="match status" value="2"/>
</dbReference>
<dbReference type="PANTHER" id="PTHR43304:SF1">
    <property type="entry name" value="PAC DOMAIN-CONTAINING PROTEIN"/>
    <property type="match status" value="1"/>
</dbReference>
<name>A0AAJ4UVV3_9EURY</name>
<keyword evidence="4" id="KW-0808">Transferase</keyword>
<dbReference type="CDD" id="cd00075">
    <property type="entry name" value="HATPase"/>
    <property type="match status" value="1"/>
</dbReference>
<dbReference type="PROSITE" id="PS50113">
    <property type="entry name" value="PAC"/>
    <property type="match status" value="1"/>
</dbReference>
<dbReference type="InterPro" id="IPR000700">
    <property type="entry name" value="PAS-assoc_C"/>
</dbReference>
<gene>
    <name evidence="11" type="ORF">Nmn1133_06200</name>
</gene>
<dbReference type="Pfam" id="PF01590">
    <property type="entry name" value="GAF"/>
    <property type="match status" value="1"/>
</dbReference>
<evidence type="ECO:0000256" key="1">
    <source>
        <dbReference type="ARBA" id="ARBA00000085"/>
    </source>
</evidence>